<proteinExistence type="predicted"/>
<comment type="caution">
    <text evidence="2">The sequence shown here is derived from an EMBL/GenBank/DDBJ whole genome shotgun (WGS) entry which is preliminary data.</text>
</comment>
<organism evidence="2 3">
    <name type="scientific">Eumeta variegata</name>
    <name type="common">Bagworm moth</name>
    <name type="synonym">Eumeta japonica</name>
    <dbReference type="NCBI Taxonomy" id="151549"/>
    <lineage>
        <taxon>Eukaryota</taxon>
        <taxon>Metazoa</taxon>
        <taxon>Ecdysozoa</taxon>
        <taxon>Arthropoda</taxon>
        <taxon>Hexapoda</taxon>
        <taxon>Insecta</taxon>
        <taxon>Pterygota</taxon>
        <taxon>Neoptera</taxon>
        <taxon>Endopterygota</taxon>
        <taxon>Lepidoptera</taxon>
        <taxon>Glossata</taxon>
        <taxon>Ditrysia</taxon>
        <taxon>Tineoidea</taxon>
        <taxon>Psychidae</taxon>
        <taxon>Oiketicinae</taxon>
        <taxon>Eumeta</taxon>
    </lineage>
</organism>
<dbReference type="Proteomes" id="UP000299102">
    <property type="component" value="Unassembled WGS sequence"/>
</dbReference>
<dbReference type="EMBL" id="BGZK01000863">
    <property type="protein sequence ID" value="GBP63219.1"/>
    <property type="molecule type" value="Genomic_DNA"/>
</dbReference>
<sequence>MRGLTFTGPEEAVIAFNQHVKNMLPDQCLSVGRIRVSHVFEYAARPYDARLPGTTLAISRSLAEHLVERVAEALDIGRNTVSRITREKIGQEGMSENKLSTPNKKRTKVKPITDLDNFGKDAIRNHIYDYYRRMELSTLLKLLKSLKEADLFKGEPMTIIINNAPYHSVQVNKPPNQSNRKSELVKWLSENGVTADITMLKTELIALVRRHKPPTPTYALDEMAKKRPPGPSTTTLPLPV</sequence>
<keyword evidence="3" id="KW-1185">Reference proteome</keyword>
<reference evidence="2 3" key="1">
    <citation type="journal article" date="2019" name="Commun. Biol.">
        <title>The bagworm genome reveals a unique fibroin gene that provides high tensile strength.</title>
        <authorList>
            <person name="Kono N."/>
            <person name="Nakamura H."/>
            <person name="Ohtoshi R."/>
            <person name="Tomita M."/>
            <person name="Numata K."/>
            <person name="Arakawa K."/>
        </authorList>
    </citation>
    <scope>NUCLEOTIDE SEQUENCE [LARGE SCALE GENOMIC DNA]</scope>
</reference>
<evidence type="ECO:0008006" key="4">
    <source>
        <dbReference type="Google" id="ProtNLM"/>
    </source>
</evidence>
<accession>A0A4C1XLP8</accession>
<feature type="region of interest" description="Disordered" evidence="1">
    <location>
        <begin position="221"/>
        <end position="240"/>
    </location>
</feature>
<evidence type="ECO:0000313" key="2">
    <source>
        <dbReference type="EMBL" id="GBP63219.1"/>
    </source>
</evidence>
<evidence type="ECO:0000256" key="1">
    <source>
        <dbReference type="SAM" id="MobiDB-lite"/>
    </source>
</evidence>
<dbReference type="AlphaFoldDB" id="A0A4C1XLP8"/>
<evidence type="ECO:0000313" key="3">
    <source>
        <dbReference type="Proteomes" id="UP000299102"/>
    </source>
</evidence>
<name>A0A4C1XLP8_EUMVA</name>
<gene>
    <name evidence="2" type="ORF">EVAR_89486_1</name>
</gene>
<dbReference type="PANTHER" id="PTHR33939">
    <property type="entry name" value="PROTEIN CBG22215"/>
    <property type="match status" value="1"/>
</dbReference>
<dbReference type="PANTHER" id="PTHR33939:SF1">
    <property type="entry name" value="DUF4371 DOMAIN-CONTAINING PROTEIN"/>
    <property type="match status" value="1"/>
</dbReference>
<protein>
    <recommendedName>
        <fullName evidence="4">Histone-lysine N-methyltransferase SETMAR</fullName>
    </recommendedName>
</protein>